<reference evidence="1 2" key="1">
    <citation type="submission" date="2014-04" db="EMBL/GenBank/DDBJ databases">
        <title>Genome assembly of Hyalangium minutum DSM 14724.</title>
        <authorList>
            <person name="Sharma G."/>
            <person name="Subramanian S."/>
        </authorList>
    </citation>
    <scope>NUCLEOTIDE SEQUENCE [LARGE SCALE GENOMIC DNA]</scope>
    <source>
        <strain evidence="1 2">DSM 14724</strain>
    </source>
</reference>
<evidence type="ECO:0000313" key="2">
    <source>
        <dbReference type="Proteomes" id="UP000028725"/>
    </source>
</evidence>
<accession>A0A085WLW4</accession>
<gene>
    <name evidence="1" type="ORF">DB31_7914</name>
</gene>
<organism evidence="1 2">
    <name type="scientific">Hyalangium minutum</name>
    <dbReference type="NCBI Taxonomy" id="394096"/>
    <lineage>
        <taxon>Bacteria</taxon>
        <taxon>Pseudomonadati</taxon>
        <taxon>Myxococcota</taxon>
        <taxon>Myxococcia</taxon>
        <taxon>Myxococcales</taxon>
        <taxon>Cystobacterineae</taxon>
        <taxon>Archangiaceae</taxon>
        <taxon>Hyalangium</taxon>
    </lineage>
</organism>
<dbReference type="EMBL" id="JMCB01000006">
    <property type="protein sequence ID" value="KFE68677.1"/>
    <property type="molecule type" value="Genomic_DNA"/>
</dbReference>
<name>A0A085WLW4_9BACT</name>
<proteinExistence type="predicted"/>
<dbReference type="Proteomes" id="UP000028725">
    <property type="component" value="Unassembled WGS sequence"/>
</dbReference>
<protein>
    <submittedName>
        <fullName evidence="1">Uncharacterized protein</fullName>
    </submittedName>
</protein>
<keyword evidence="2" id="KW-1185">Reference proteome</keyword>
<sequence>MAMVQLFIPAVLVLWVAWAVPRTRRRNRRFKLSARAR</sequence>
<dbReference type="STRING" id="394096.DB31_7914"/>
<evidence type="ECO:0000313" key="1">
    <source>
        <dbReference type="EMBL" id="KFE68677.1"/>
    </source>
</evidence>
<dbReference type="AlphaFoldDB" id="A0A085WLW4"/>
<comment type="caution">
    <text evidence="1">The sequence shown here is derived from an EMBL/GenBank/DDBJ whole genome shotgun (WGS) entry which is preliminary data.</text>
</comment>